<feature type="domain" description="GLTSCR protein conserved" evidence="3">
    <location>
        <begin position="9"/>
        <end position="147"/>
    </location>
</feature>
<sequence length="425" mass="45868">MHSALQQHHDRILKPDVTTPFRDAQDVLDRLLPYHVWQAPEKDLLTAMEARWTPPDDVHDWPVTFHVPYKRKRAQDECAEDTLYLPTFPTTEYSLSVYRRRAALIKQFAALQTRVGTSHLRAPETNTSLEHLERMAYEDEMRTTQELSNELRRLRAQLEEVERQRNWRFGVPAAASLNPPLTDRNRAEWSSAWAARRFAAAPSGYGSPSVGSGSATPGSSVPLNTSPITRPYVANNPATARAPVVAGSAASLPALTHAVVSHLANLTAGSASPAPSAPIPPPPQPLLSHADSKTPSIPTQPLPLVMPISAVPRLTALGINLVPASHLIPALSLASAGQSIALNPGLTAPRPVVGVQEEPVLLVGITEAPHPGNGSSGPPNVSRQRLHLSVVLAKLRAEQLSGLAVLMQTLQEEANTLSGSNFKPT</sequence>
<proteinExistence type="predicted"/>
<feature type="compositionally biased region" description="Low complexity" evidence="2">
    <location>
        <begin position="204"/>
        <end position="215"/>
    </location>
</feature>
<name>A0AAF0JDE6_9BASI</name>
<evidence type="ECO:0000259" key="3">
    <source>
        <dbReference type="Pfam" id="PF15249"/>
    </source>
</evidence>
<feature type="region of interest" description="Disordered" evidence="2">
    <location>
        <begin position="270"/>
        <end position="295"/>
    </location>
</feature>
<evidence type="ECO:0000313" key="4">
    <source>
        <dbReference type="EMBL" id="WFD42329.1"/>
    </source>
</evidence>
<dbReference type="AlphaFoldDB" id="A0AAF0JDE6"/>
<feature type="coiled-coil region" evidence="1">
    <location>
        <begin position="137"/>
        <end position="164"/>
    </location>
</feature>
<evidence type="ECO:0000256" key="1">
    <source>
        <dbReference type="SAM" id="Coils"/>
    </source>
</evidence>
<dbReference type="Pfam" id="PF15249">
    <property type="entry name" value="GLTSCR1"/>
    <property type="match status" value="1"/>
</dbReference>
<dbReference type="EMBL" id="CP118375">
    <property type="protein sequence ID" value="WFD42329.1"/>
    <property type="molecule type" value="Genomic_DNA"/>
</dbReference>
<gene>
    <name evidence="4" type="ORF">MPSI1_000971</name>
</gene>
<accession>A0AAF0JDE6</accession>
<evidence type="ECO:0000256" key="2">
    <source>
        <dbReference type="SAM" id="MobiDB-lite"/>
    </source>
</evidence>
<feature type="compositionally biased region" description="Pro residues" evidence="2">
    <location>
        <begin position="275"/>
        <end position="285"/>
    </location>
</feature>
<evidence type="ECO:0000313" key="5">
    <source>
        <dbReference type="Proteomes" id="UP001214628"/>
    </source>
</evidence>
<keyword evidence="1" id="KW-0175">Coiled coil</keyword>
<protein>
    <recommendedName>
        <fullName evidence="3">GLTSCR protein conserved domain-containing protein</fullName>
    </recommendedName>
</protein>
<keyword evidence="5" id="KW-1185">Reference proteome</keyword>
<feature type="region of interest" description="Disordered" evidence="2">
    <location>
        <begin position="204"/>
        <end position="223"/>
    </location>
</feature>
<organism evidence="4 5">
    <name type="scientific">Malassezia psittaci</name>
    <dbReference type="NCBI Taxonomy" id="1821823"/>
    <lineage>
        <taxon>Eukaryota</taxon>
        <taxon>Fungi</taxon>
        <taxon>Dikarya</taxon>
        <taxon>Basidiomycota</taxon>
        <taxon>Ustilaginomycotina</taxon>
        <taxon>Malasseziomycetes</taxon>
        <taxon>Malasseziales</taxon>
        <taxon>Malasseziaceae</taxon>
        <taxon>Malassezia</taxon>
    </lineage>
</organism>
<reference evidence="4" key="1">
    <citation type="submission" date="2023-02" db="EMBL/GenBank/DDBJ databases">
        <title>Mating type loci evolution in Malassezia.</title>
        <authorList>
            <person name="Coelho M.A."/>
        </authorList>
    </citation>
    <scope>NUCLEOTIDE SEQUENCE</scope>
    <source>
        <strain evidence="4">CBS 14136</strain>
    </source>
</reference>
<dbReference type="InterPro" id="IPR015671">
    <property type="entry name" value="GSCR1_dom"/>
</dbReference>
<dbReference type="Proteomes" id="UP001214628">
    <property type="component" value="Chromosome 1"/>
</dbReference>